<keyword evidence="6" id="KW-1185">Reference proteome</keyword>
<evidence type="ECO:0000313" key="5">
    <source>
        <dbReference type="EMBL" id="MBC3536701.1"/>
    </source>
</evidence>
<keyword evidence="2" id="KW-0521">NADP</keyword>
<sequence length="267" mass="30080">MNTSERPFIFCHMETSLDGKIMGKYLWIPETNTEHDVFYSLIFGDQAKFTFQASLEGRITIEDNYTFYQKPELDLSAAPVPEGDYLAPGAALGLYQIVMDSHGRVAWNQNTIGEGDRTMHIVEVLTRQTSNAYKAYLRQRGISYLICGDDHVDLEVLCRKIKKDLHVTAMMLAGGGVVNWSFVQAGLVDEMSIVLAPAADGNRSTQSLFMTKAGISEDHPVVFKPLEVELLDDGFIWLHYAVGEKNMYDFDNDPEYKEVQDMIKANS</sequence>
<dbReference type="PANTHER" id="PTHR38011">
    <property type="entry name" value="DIHYDROFOLATE REDUCTASE FAMILY PROTEIN (AFU_ORTHOLOGUE AFUA_8G06820)"/>
    <property type="match status" value="1"/>
</dbReference>
<dbReference type="Pfam" id="PF01872">
    <property type="entry name" value="RibD_C"/>
    <property type="match status" value="1"/>
</dbReference>
<dbReference type="InterPro" id="IPR002734">
    <property type="entry name" value="RibDG_C"/>
</dbReference>
<evidence type="ECO:0000313" key="6">
    <source>
        <dbReference type="Proteomes" id="UP000606870"/>
    </source>
</evidence>
<dbReference type="Gene3D" id="3.40.430.10">
    <property type="entry name" value="Dihydrofolate Reductase, subunit A"/>
    <property type="match status" value="1"/>
</dbReference>
<gene>
    <name evidence="5" type="ORF">H8J70_05500</name>
</gene>
<dbReference type="RefSeq" id="WP_186502859.1">
    <property type="nucleotide sequence ID" value="NZ_JACOGK010000013.1"/>
</dbReference>
<comment type="caution">
    <text evidence="5">The sequence shown here is derived from an EMBL/GenBank/DDBJ whole genome shotgun (WGS) entry which is preliminary data.</text>
</comment>
<organism evidence="5 6">
    <name type="scientific">Megasphaera hominis</name>
    <dbReference type="NCBI Taxonomy" id="159836"/>
    <lineage>
        <taxon>Bacteria</taxon>
        <taxon>Bacillati</taxon>
        <taxon>Bacillota</taxon>
        <taxon>Negativicutes</taxon>
        <taxon>Veillonellales</taxon>
        <taxon>Veillonellaceae</taxon>
        <taxon>Megasphaera</taxon>
    </lineage>
</organism>
<reference evidence="5 6" key="1">
    <citation type="submission" date="2020-08" db="EMBL/GenBank/DDBJ databases">
        <authorList>
            <person name="Liu C."/>
            <person name="Sun Q."/>
        </authorList>
    </citation>
    <scope>NUCLEOTIDE SEQUENCE [LARGE SCALE GENOMIC DNA]</scope>
    <source>
        <strain evidence="5 6">NSJ-59</strain>
    </source>
</reference>
<dbReference type="PANTHER" id="PTHR38011:SF7">
    <property type="entry name" value="2,5-DIAMINO-6-RIBOSYLAMINO-4(3H)-PYRIMIDINONE 5'-PHOSPHATE REDUCTASE"/>
    <property type="match status" value="1"/>
</dbReference>
<dbReference type="InterPro" id="IPR050765">
    <property type="entry name" value="Riboflavin_Biosynth_HTPR"/>
</dbReference>
<proteinExistence type="predicted"/>
<dbReference type="EMBL" id="JACOGK010000013">
    <property type="protein sequence ID" value="MBC3536701.1"/>
    <property type="molecule type" value="Genomic_DNA"/>
</dbReference>
<evidence type="ECO:0000256" key="2">
    <source>
        <dbReference type="ARBA" id="ARBA00022857"/>
    </source>
</evidence>
<feature type="domain" description="Bacterial bifunctional deaminase-reductase C-terminal" evidence="4">
    <location>
        <begin position="7"/>
        <end position="210"/>
    </location>
</feature>
<evidence type="ECO:0000256" key="3">
    <source>
        <dbReference type="ARBA" id="ARBA00023002"/>
    </source>
</evidence>
<evidence type="ECO:0000259" key="4">
    <source>
        <dbReference type="Pfam" id="PF01872"/>
    </source>
</evidence>
<dbReference type="Proteomes" id="UP000606870">
    <property type="component" value="Unassembled WGS sequence"/>
</dbReference>
<dbReference type="SUPFAM" id="SSF53597">
    <property type="entry name" value="Dihydrofolate reductase-like"/>
    <property type="match status" value="1"/>
</dbReference>
<dbReference type="InterPro" id="IPR024072">
    <property type="entry name" value="DHFR-like_dom_sf"/>
</dbReference>
<comment type="pathway">
    <text evidence="1">Cofactor biosynthesis; riboflavin biosynthesis.</text>
</comment>
<accession>A0ABR6VHF3</accession>
<protein>
    <submittedName>
        <fullName evidence="5">RibD family protein</fullName>
    </submittedName>
</protein>
<keyword evidence="3" id="KW-0560">Oxidoreductase</keyword>
<evidence type="ECO:0000256" key="1">
    <source>
        <dbReference type="ARBA" id="ARBA00005104"/>
    </source>
</evidence>
<name>A0ABR6VHF3_9FIRM</name>